<gene>
    <name evidence="1" type="ORF">WM40_22555</name>
</gene>
<dbReference type="PATRIC" id="fig|28092.6.peg.5308"/>
<protein>
    <submittedName>
        <fullName evidence="1">Uncharacterized protein</fullName>
    </submittedName>
</protein>
<sequence>MQTTNPVYAALAGFAPAQVFDIDPNRAACRAENQRQMEARAMRESAARAQAAIDRLESACRPTYGALELMKRQTGSFAASLAQTYTLADSTNQEKLVALFGDMFARYSANAAMVFSGDAAAQARA</sequence>
<dbReference type="STRING" id="28092.WM40_22555"/>
<dbReference type="AlphaFoldDB" id="A0A0F5JW65"/>
<reference evidence="1 2" key="1">
    <citation type="submission" date="2015-03" db="EMBL/GenBank/DDBJ databases">
        <title>Draft Genome Sequence of Burkholderia andropogonis type strain ICMP2807, isolated from Sorghum bicolor.</title>
        <authorList>
            <person name="Lopes-Santos L."/>
            <person name="Castro D.B."/>
            <person name="Ottoboni L.M."/>
            <person name="Park D."/>
            <person name="Weirc B.S."/>
            <person name="Destefano S.A."/>
        </authorList>
    </citation>
    <scope>NUCLEOTIDE SEQUENCE [LARGE SCALE GENOMIC DNA]</scope>
    <source>
        <strain evidence="1 2">ICMP2807</strain>
    </source>
</reference>
<comment type="caution">
    <text evidence="1">The sequence shown here is derived from an EMBL/GenBank/DDBJ whole genome shotgun (WGS) entry which is preliminary data.</text>
</comment>
<name>A0A0F5JW65_9BURK</name>
<organism evidence="1 2">
    <name type="scientific">Robbsia andropogonis</name>
    <dbReference type="NCBI Taxonomy" id="28092"/>
    <lineage>
        <taxon>Bacteria</taxon>
        <taxon>Pseudomonadati</taxon>
        <taxon>Pseudomonadota</taxon>
        <taxon>Betaproteobacteria</taxon>
        <taxon>Burkholderiales</taxon>
        <taxon>Burkholderiaceae</taxon>
        <taxon>Robbsia</taxon>
    </lineage>
</organism>
<proteinExistence type="predicted"/>
<dbReference type="Proteomes" id="UP000033618">
    <property type="component" value="Unassembled WGS sequence"/>
</dbReference>
<evidence type="ECO:0000313" key="1">
    <source>
        <dbReference type="EMBL" id="KKB61527.1"/>
    </source>
</evidence>
<accession>A0A0F5JW65</accession>
<dbReference type="EMBL" id="LAQU01000039">
    <property type="protein sequence ID" value="KKB61527.1"/>
    <property type="molecule type" value="Genomic_DNA"/>
</dbReference>
<dbReference type="RefSeq" id="WP_046154047.1">
    <property type="nucleotide sequence ID" value="NZ_CADFGU010000001.1"/>
</dbReference>
<evidence type="ECO:0000313" key="2">
    <source>
        <dbReference type="Proteomes" id="UP000033618"/>
    </source>
</evidence>
<keyword evidence="2" id="KW-1185">Reference proteome</keyword>